<evidence type="ECO:0000256" key="2">
    <source>
        <dbReference type="ARBA" id="ARBA00023445"/>
    </source>
</evidence>
<keyword evidence="3" id="KW-1133">Transmembrane helix</keyword>
<dbReference type="InterPro" id="IPR036291">
    <property type="entry name" value="NAD(P)-bd_dom_sf"/>
</dbReference>
<dbReference type="SUPFAM" id="SSF51735">
    <property type="entry name" value="NAD(P)-binding Rossmann-fold domains"/>
    <property type="match status" value="1"/>
</dbReference>
<dbReference type="InterPro" id="IPR002225">
    <property type="entry name" value="3Beta_OHSteriod_DH/Estase"/>
</dbReference>
<keyword evidence="3" id="KW-0472">Membrane</keyword>
<evidence type="ECO:0000313" key="5">
    <source>
        <dbReference type="EMBL" id="KIV76835.1"/>
    </source>
</evidence>
<dbReference type="Pfam" id="PF01073">
    <property type="entry name" value="3Beta_HSD"/>
    <property type="match status" value="1"/>
</dbReference>
<evidence type="ECO:0000313" key="6">
    <source>
        <dbReference type="Proteomes" id="UP000053599"/>
    </source>
</evidence>
<sequence>MAVSNIFVACCSVLVALAYYLLHINSRLKKTPKEVAAVTCKPWTNEFVRDAYEKYRNKEDDFKKYLPPKQDRRYIVFGGSGLVGGWIVEHLVLRGQDPNAIRIADIQAPRRQRAVEHNVPYFKTDVTDVSSVAKVFDHPWASEHANLPLTVFYTVAYIHAGLRKADLLPRFMKVNVDGTRNAVNAARSAGCDIFIVTSSVSIAMKPVNLLFAPWKEYPDNFVQFSDNAEPDDLEGPLEDFPGCYAYSKARAEKLVRDADDNKANFRTGAIRPGHAIYGHGDANPSSVVYDYLRRGGMPTYVLPTVRIFGTLTCQTSWLSNFDLQLVSAQNVSLAHLLFEARIHSQDLGGRVYAVTDDMKNPFKYGDLYRFLEGTAHPTTPIKFPVAGAVPIVLMAHLIEIYSSMQRRYLRFLPDVRGDLAILQPALFNYSTVNIVYDDSKARDELGYTGTGTLEGLSFQVREWNEEVEAKLAAGKAESKVQKDVQDTKLVDSNVPVAPEGVAR</sequence>
<evidence type="ECO:0000259" key="4">
    <source>
        <dbReference type="Pfam" id="PF01073"/>
    </source>
</evidence>
<dbReference type="STRING" id="1016849.A0A0D1VLH5"/>
<reference evidence="5 6" key="1">
    <citation type="submission" date="2015-01" db="EMBL/GenBank/DDBJ databases">
        <title>The Genome Sequence of Exophiala sideris CBS121828.</title>
        <authorList>
            <consortium name="The Broad Institute Genomics Platform"/>
            <person name="Cuomo C."/>
            <person name="de Hoog S."/>
            <person name="Gorbushina A."/>
            <person name="Stielow B."/>
            <person name="Teixiera M."/>
            <person name="Abouelleil A."/>
            <person name="Chapman S.B."/>
            <person name="Priest M."/>
            <person name="Young S.K."/>
            <person name="Wortman J."/>
            <person name="Nusbaum C."/>
            <person name="Birren B."/>
        </authorList>
    </citation>
    <scope>NUCLEOTIDE SEQUENCE [LARGE SCALE GENOMIC DNA]</scope>
    <source>
        <strain evidence="5 6">CBS 121828</strain>
    </source>
</reference>
<dbReference type="OrthoDB" id="10058185at2759"/>
<accession>A0A0D1VLH5</accession>
<gene>
    <name evidence="5" type="ORF">PV11_08694</name>
</gene>
<dbReference type="GO" id="GO:0006696">
    <property type="term" value="P:ergosterol biosynthetic process"/>
    <property type="evidence" value="ECO:0007669"/>
    <property type="project" value="TreeGrafter"/>
</dbReference>
<feature type="transmembrane region" description="Helical" evidence="3">
    <location>
        <begin position="6"/>
        <end position="22"/>
    </location>
</feature>
<comment type="similarity">
    <text evidence="2">Belongs to the NAD(P)-dependent epimerase/dehydratase family. Dihydroflavonol-4-reductase subfamily.</text>
</comment>
<evidence type="ECO:0000256" key="1">
    <source>
        <dbReference type="ARBA" id="ARBA00023002"/>
    </source>
</evidence>
<dbReference type="PANTHER" id="PTHR10366">
    <property type="entry name" value="NAD DEPENDENT EPIMERASE/DEHYDRATASE"/>
    <property type="match status" value="1"/>
</dbReference>
<protein>
    <recommendedName>
        <fullName evidence="4">3-beta hydroxysteroid dehydrogenase/isomerase domain-containing protein</fullName>
    </recommendedName>
</protein>
<dbReference type="InterPro" id="IPR050425">
    <property type="entry name" value="NAD(P)_dehydrat-like"/>
</dbReference>
<dbReference type="PANTHER" id="PTHR10366:SF447">
    <property type="entry name" value="HYDROXYSTEROID DEHYDROGENASE_ISOMERASE FAMILY PROTEIN, PUTATIVE (AFU_ORTHOLOGUE AFUA_1G06450)-RELATED"/>
    <property type="match status" value="1"/>
</dbReference>
<dbReference type="Proteomes" id="UP000053599">
    <property type="component" value="Unassembled WGS sequence"/>
</dbReference>
<keyword evidence="3" id="KW-0812">Transmembrane</keyword>
<organism evidence="5 6">
    <name type="scientific">Exophiala sideris</name>
    <dbReference type="NCBI Taxonomy" id="1016849"/>
    <lineage>
        <taxon>Eukaryota</taxon>
        <taxon>Fungi</taxon>
        <taxon>Dikarya</taxon>
        <taxon>Ascomycota</taxon>
        <taxon>Pezizomycotina</taxon>
        <taxon>Eurotiomycetes</taxon>
        <taxon>Chaetothyriomycetidae</taxon>
        <taxon>Chaetothyriales</taxon>
        <taxon>Herpotrichiellaceae</taxon>
        <taxon>Exophiala</taxon>
    </lineage>
</organism>
<dbReference type="EMBL" id="KN846954">
    <property type="protein sequence ID" value="KIV76835.1"/>
    <property type="molecule type" value="Genomic_DNA"/>
</dbReference>
<evidence type="ECO:0000256" key="3">
    <source>
        <dbReference type="SAM" id="Phobius"/>
    </source>
</evidence>
<keyword evidence="1" id="KW-0560">Oxidoreductase</keyword>
<feature type="transmembrane region" description="Helical" evidence="3">
    <location>
        <begin position="74"/>
        <end position="93"/>
    </location>
</feature>
<dbReference type="GO" id="GO:0005783">
    <property type="term" value="C:endoplasmic reticulum"/>
    <property type="evidence" value="ECO:0007669"/>
    <property type="project" value="TreeGrafter"/>
</dbReference>
<name>A0A0D1VLH5_9EURO</name>
<proteinExistence type="inferred from homology"/>
<dbReference type="Gene3D" id="3.40.50.720">
    <property type="entry name" value="NAD(P)-binding Rossmann-like Domain"/>
    <property type="match status" value="1"/>
</dbReference>
<dbReference type="GO" id="GO:0000252">
    <property type="term" value="F:3-beta-hydroxysteroid dehydrogenase [NAD(P)+]/C4-decarboxylase activity"/>
    <property type="evidence" value="ECO:0007669"/>
    <property type="project" value="TreeGrafter"/>
</dbReference>
<feature type="domain" description="3-beta hydroxysteroid dehydrogenase/isomerase" evidence="4">
    <location>
        <begin position="75"/>
        <end position="357"/>
    </location>
</feature>
<dbReference type="AlphaFoldDB" id="A0A0D1VLH5"/>